<comment type="similarity">
    <text evidence="3 14">Belongs to the pyruvate kinase family.</text>
</comment>
<dbReference type="InterPro" id="IPR001697">
    <property type="entry name" value="Pyr_Knase"/>
</dbReference>
<dbReference type="SUPFAM" id="SSF51621">
    <property type="entry name" value="Phosphoenolpyruvate/pyruvate domain"/>
    <property type="match status" value="1"/>
</dbReference>
<dbReference type="PRINTS" id="PR01050">
    <property type="entry name" value="PYRUVTKNASE"/>
</dbReference>
<keyword evidence="8 14" id="KW-0418">Kinase</keyword>
<dbReference type="NCBIfam" id="TIGR01064">
    <property type="entry name" value="pyruv_kin"/>
    <property type="match status" value="1"/>
</dbReference>
<evidence type="ECO:0000256" key="1">
    <source>
        <dbReference type="ARBA" id="ARBA00001958"/>
    </source>
</evidence>
<evidence type="ECO:0000256" key="13">
    <source>
        <dbReference type="ARBA" id="ARBA00048967"/>
    </source>
</evidence>
<dbReference type="InterPro" id="IPR040442">
    <property type="entry name" value="Pyrv_kinase-like_dom_sf"/>
</dbReference>
<keyword evidence="18" id="KW-1185">Reference proteome</keyword>
<organism evidence="17 18">
    <name type="scientific">Stomoxys calcitrans</name>
    <name type="common">Stable fly</name>
    <name type="synonym">Conops calcitrans</name>
    <dbReference type="NCBI Taxonomy" id="35570"/>
    <lineage>
        <taxon>Eukaryota</taxon>
        <taxon>Metazoa</taxon>
        <taxon>Ecdysozoa</taxon>
        <taxon>Arthropoda</taxon>
        <taxon>Hexapoda</taxon>
        <taxon>Insecta</taxon>
        <taxon>Pterygota</taxon>
        <taxon>Neoptera</taxon>
        <taxon>Endopterygota</taxon>
        <taxon>Diptera</taxon>
        <taxon>Brachycera</taxon>
        <taxon>Muscomorpha</taxon>
        <taxon>Muscoidea</taxon>
        <taxon>Muscidae</taxon>
        <taxon>Stomoxys</taxon>
    </lineage>
</organism>
<dbReference type="FunFam" id="2.40.33.10:FF:000001">
    <property type="entry name" value="Pyruvate kinase"/>
    <property type="match status" value="1"/>
</dbReference>
<dbReference type="InterPro" id="IPR015806">
    <property type="entry name" value="Pyrv_Knase_insert_dom_sf"/>
</dbReference>
<dbReference type="VEuPathDB" id="VectorBase:SCAU002941"/>
<dbReference type="Proteomes" id="UP000095300">
    <property type="component" value="Unassembled WGS sequence"/>
</dbReference>
<evidence type="ECO:0000256" key="6">
    <source>
        <dbReference type="ARBA" id="ARBA00022723"/>
    </source>
</evidence>
<evidence type="ECO:0000256" key="8">
    <source>
        <dbReference type="ARBA" id="ARBA00022777"/>
    </source>
</evidence>
<name>A0A1I8NXJ6_STOCA</name>
<reference evidence="17" key="1">
    <citation type="submission" date="2020-05" db="UniProtKB">
        <authorList>
            <consortium name="EnsemblMetazoa"/>
        </authorList>
    </citation>
    <scope>IDENTIFICATION</scope>
    <source>
        <strain evidence="17">USDA</strain>
    </source>
</reference>
<dbReference type="SUPFAM" id="SSF50800">
    <property type="entry name" value="PK beta-barrel domain-like"/>
    <property type="match status" value="1"/>
</dbReference>
<keyword evidence="5 14" id="KW-0808">Transferase</keyword>
<feature type="domain" description="Pyruvate kinase C-terminal" evidence="16">
    <location>
        <begin position="392"/>
        <end position="509"/>
    </location>
</feature>
<dbReference type="EnsemblMetazoa" id="SCAU002941-RA">
    <property type="protein sequence ID" value="SCAU002941-PA"/>
    <property type="gene ID" value="SCAU002941"/>
</dbReference>
<keyword evidence="11 14" id="KW-0324">Glycolysis</keyword>
<evidence type="ECO:0000256" key="7">
    <source>
        <dbReference type="ARBA" id="ARBA00022741"/>
    </source>
</evidence>
<dbReference type="Gene3D" id="3.20.20.60">
    <property type="entry name" value="Phosphoenolpyruvate-binding domains"/>
    <property type="match status" value="1"/>
</dbReference>
<proteinExistence type="inferred from homology"/>
<accession>A0A1I8NXJ6</accession>
<dbReference type="STRING" id="35570.A0A1I8NXJ6"/>
<evidence type="ECO:0000259" key="16">
    <source>
        <dbReference type="Pfam" id="PF02887"/>
    </source>
</evidence>
<dbReference type="OrthoDB" id="108365at2759"/>
<dbReference type="Pfam" id="PF02887">
    <property type="entry name" value="PK_C"/>
    <property type="match status" value="1"/>
</dbReference>
<evidence type="ECO:0000256" key="12">
    <source>
        <dbReference type="ARBA" id="ARBA00023317"/>
    </source>
</evidence>
<evidence type="ECO:0000256" key="3">
    <source>
        <dbReference type="ARBA" id="ARBA00008663"/>
    </source>
</evidence>
<evidence type="ECO:0000256" key="5">
    <source>
        <dbReference type="ARBA" id="ARBA00022679"/>
    </source>
</evidence>
<dbReference type="Pfam" id="PF00224">
    <property type="entry name" value="PK"/>
    <property type="match status" value="1"/>
</dbReference>
<evidence type="ECO:0000256" key="10">
    <source>
        <dbReference type="ARBA" id="ARBA00022842"/>
    </source>
</evidence>
<keyword evidence="10 14" id="KW-0460">Magnesium</keyword>
<evidence type="ECO:0000256" key="11">
    <source>
        <dbReference type="ARBA" id="ARBA00023152"/>
    </source>
</evidence>
<evidence type="ECO:0000313" key="17">
    <source>
        <dbReference type="EnsemblMetazoa" id="SCAU002941-PA"/>
    </source>
</evidence>
<dbReference type="EC" id="2.7.1.40" evidence="4 14"/>
<dbReference type="GO" id="GO:0016301">
    <property type="term" value="F:kinase activity"/>
    <property type="evidence" value="ECO:0007669"/>
    <property type="project" value="UniProtKB-KW"/>
</dbReference>
<keyword evidence="12" id="KW-0670">Pyruvate</keyword>
<evidence type="ECO:0000256" key="4">
    <source>
        <dbReference type="ARBA" id="ARBA00012142"/>
    </source>
</evidence>
<keyword evidence="6" id="KW-0479">Metal-binding</keyword>
<protein>
    <recommendedName>
        <fullName evidence="4 14">Pyruvate kinase</fullName>
        <ecNumber evidence="4 14">2.7.1.40</ecNumber>
    </recommendedName>
</protein>
<dbReference type="KEGG" id="scac:106084899"/>
<dbReference type="InterPro" id="IPR015793">
    <property type="entry name" value="Pyrv_Knase_brl"/>
</dbReference>
<sequence length="538" mass="59213">MDSSHVYKPTCQLNFTEPAFQQRSTTIIATISQASQNLEILKKMIYAGMRIARLNCSQDSQESHAKTINLLREACDQCSQQLGYTIQIALALETKGREIRTGFLATGPNTEIELKANDSIRLTTNSYMIDKGNKDSIYVDYENILDILLPGNVVFINDGALKLEVKKLGANYLTCQVLQGGMLGSHQKVILAGVKVDLAVVSEKDLSDIKFAVAHNVDMVFASSMRNVENVQEIRSLLGEKAKDIKLLAKCDSLEGLENIEDLASAADGILLDRIDIGMEIPAAKIFLAQKAIATLCNLLGKPFVIASQLLASMRQKSQPLRTEVADLGNAILDGVDCVVLSAETAVGKYPVECVAAMDGIIREFELALPYTKVRSSDVLFTNPSIMDAVHTLSISAVEAAKSTMATAIVVLTTSGRSAHLLAHYRPSCPILAVTRCSRTFKQCYLHRGVIPVLYKDKPNTNWMENVDARIQYALNIGKRMQIINTGDTVLIMSPWKEGAGFANNLRVVYAFFEEDKMDYMLKTDGMSTNKRSHSLKR</sequence>
<dbReference type="GO" id="GO:0004743">
    <property type="term" value="F:pyruvate kinase activity"/>
    <property type="evidence" value="ECO:0007669"/>
    <property type="project" value="UniProtKB-EC"/>
</dbReference>
<dbReference type="GO" id="GO:0005524">
    <property type="term" value="F:ATP binding"/>
    <property type="evidence" value="ECO:0007669"/>
    <property type="project" value="UniProtKB-KW"/>
</dbReference>
<evidence type="ECO:0000313" key="18">
    <source>
        <dbReference type="Proteomes" id="UP000095300"/>
    </source>
</evidence>
<dbReference type="SUPFAM" id="SSF52935">
    <property type="entry name" value="PK C-terminal domain-like"/>
    <property type="match status" value="1"/>
</dbReference>
<evidence type="ECO:0000256" key="9">
    <source>
        <dbReference type="ARBA" id="ARBA00022840"/>
    </source>
</evidence>
<comment type="pathway">
    <text evidence="2 14">Carbohydrate degradation; glycolysis; pyruvate from D-glyceraldehyde 3-phosphate: step 5/5.</text>
</comment>
<dbReference type="InterPro" id="IPR015813">
    <property type="entry name" value="Pyrv/PenolPyrv_kinase-like_dom"/>
</dbReference>
<feature type="domain" description="Pyruvate kinase barrel" evidence="15">
    <location>
        <begin position="23"/>
        <end position="355"/>
    </location>
</feature>
<comment type="catalytic activity">
    <reaction evidence="13">
        <text>pyruvate + ATP = phosphoenolpyruvate + ADP + H(+)</text>
        <dbReference type="Rhea" id="RHEA:18157"/>
        <dbReference type="ChEBI" id="CHEBI:15361"/>
        <dbReference type="ChEBI" id="CHEBI:15378"/>
        <dbReference type="ChEBI" id="CHEBI:30616"/>
        <dbReference type="ChEBI" id="CHEBI:58702"/>
        <dbReference type="ChEBI" id="CHEBI:456216"/>
        <dbReference type="EC" id="2.7.1.40"/>
    </reaction>
    <physiologicalReaction direction="right-to-left" evidence="13">
        <dbReference type="Rhea" id="RHEA:18159"/>
    </physiologicalReaction>
</comment>
<dbReference type="InterPro" id="IPR015795">
    <property type="entry name" value="Pyrv_Knase_C"/>
</dbReference>
<dbReference type="AlphaFoldDB" id="A0A1I8NXJ6"/>
<dbReference type="InterPro" id="IPR011037">
    <property type="entry name" value="Pyrv_Knase-like_insert_dom_sf"/>
</dbReference>
<keyword evidence="7" id="KW-0547">Nucleotide-binding</keyword>
<dbReference type="InterPro" id="IPR036918">
    <property type="entry name" value="Pyrv_Knase_C_sf"/>
</dbReference>
<dbReference type="GO" id="GO:0000287">
    <property type="term" value="F:magnesium ion binding"/>
    <property type="evidence" value="ECO:0007669"/>
    <property type="project" value="InterPro"/>
</dbReference>
<dbReference type="UniPathway" id="UPA00109">
    <property type="reaction ID" value="UER00188"/>
</dbReference>
<gene>
    <name evidence="17" type="primary">106084899</name>
</gene>
<keyword evidence="9" id="KW-0067">ATP-binding</keyword>
<evidence type="ECO:0000259" key="15">
    <source>
        <dbReference type="Pfam" id="PF00224"/>
    </source>
</evidence>
<dbReference type="Gene3D" id="3.40.1380.20">
    <property type="entry name" value="Pyruvate kinase, C-terminal domain"/>
    <property type="match status" value="1"/>
</dbReference>
<dbReference type="Gene3D" id="2.40.33.10">
    <property type="entry name" value="PK beta-barrel domain-like"/>
    <property type="match status" value="1"/>
</dbReference>
<evidence type="ECO:0000256" key="2">
    <source>
        <dbReference type="ARBA" id="ARBA00004997"/>
    </source>
</evidence>
<evidence type="ECO:0000256" key="14">
    <source>
        <dbReference type="RuleBase" id="RU000504"/>
    </source>
</evidence>
<comment type="cofactor">
    <cofactor evidence="1">
        <name>K(+)</name>
        <dbReference type="ChEBI" id="CHEBI:29103"/>
    </cofactor>
</comment>
<dbReference type="GO" id="GO:0030955">
    <property type="term" value="F:potassium ion binding"/>
    <property type="evidence" value="ECO:0007669"/>
    <property type="project" value="InterPro"/>
</dbReference>
<dbReference type="PANTHER" id="PTHR11817">
    <property type="entry name" value="PYRUVATE KINASE"/>
    <property type="match status" value="1"/>
</dbReference>